<organism evidence="2 3">
    <name type="scientific">Pelagomonas calceolata</name>
    <dbReference type="NCBI Taxonomy" id="35677"/>
    <lineage>
        <taxon>Eukaryota</taxon>
        <taxon>Sar</taxon>
        <taxon>Stramenopiles</taxon>
        <taxon>Ochrophyta</taxon>
        <taxon>Pelagophyceae</taxon>
        <taxon>Pelagomonadales</taxon>
        <taxon>Pelagomonadaceae</taxon>
        <taxon>Pelagomonas</taxon>
    </lineage>
</organism>
<feature type="signal peptide" evidence="1">
    <location>
        <begin position="1"/>
        <end position="22"/>
    </location>
</feature>
<dbReference type="Proteomes" id="UP000789595">
    <property type="component" value="Unassembled WGS sequence"/>
</dbReference>
<evidence type="ECO:0000256" key="1">
    <source>
        <dbReference type="SAM" id="SignalP"/>
    </source>
</evidence>
<dbReference type="EMBL" id="CAKKNE010000003">
    <property type="protein sequence ID" value="CAH0372645.1"/>
    <property type="molecule type" value="Genomic_DNA"/>
</dbReference>
<dbReference type="AlphaFoldDB" id="A0A8J2WLA3"/>
<name>A0A8J2WLA3_9STRA</name>
<evidence type="ECO:0000313" key="3">
    <source>
        <dbReference type="Proteomes" id="UP000789595"/>
    </source>
</evidence>
<protein>
    <recommendedName>
        <fullName evidence="4">Methyltransferase domain-containing protein</fullName>
    </recommendedName>
</protein>
<evidence type="ECO:0008006" key="4">
    <source>
        <dbReference type="Google" id="ProtNLM"/>
    </source>
</evidence>
<sequence length="285" mass="31800">MGHASGSYALASILLLVALGYGVTDERGRQANARFWRRVDELGRGGDPGCALALFGVGYGGHEICNASIVHNPCIFHSFGIEQDFSFDLHVARQWNCRGVLLDPTVQHPEHPGNAQGLTFLKIGANSPVTRSKWTSTNVPLLGLALGHPHLHILKMDCEGCEYQLAADIAKTRPNFFWHVDQFAFELHTCEGLSPPGEQAANAIYSLFAFLFEAGHDLRHFDRTRCSKHSSLRTDFAGWNHSYFPSDRPRIDAHGRYVRPWVWCCYNILFTRDRSQISLNGLPGP</sequence>
<keyword evidence="3" id="KW-1185">Reference proteome</keyword>
<dbReference type="InterPro" id="IPR026913">
    <property type="entry name" value="METTL24"/>
</dbReference>
<accession>A0A8J2WLA3</accession>
<dbReference type="OrthoDB" id="36026at2759"/>
<proteinExistence type="predicted"/>
<keyword evidence="1" id="KW-0732">Signal</keyword>
<dbReference type="PANTHER" id="PTHR32026">
    <property type="entry name" value="METHYLTRANSFERASE-LIKE PROTEIN 24"/>
    <property type="match status" value="1"/>
</dbReference>
<comment type="caution">
    <text evidence="2">The sequence shown here is derived from an EMBL/GenBank/DDBJ whole genome shotgun (WGS) entry which is preliminary data.</text>
</comment>
<dbReference type="PANTHER" id="PTHR32026:SF10">
    <property type="entry name" value="METHYLTRANSFERASE-LIKE PROTEIN 24-RELATED"/>
    <property type="match status" value="1"/>
</dbReference>
<reference evidence="2" key="1">
    <citation type="submission" date="2021-11" db="EMBL/GenBank/DDBJ databases">
        <authorList>
            <consortium name="Genoscope - CEA"/>
            <person name="William W."/>
        </authorList>
    </citation>
    <scope>NUCLEOTIDE SEQUENCE</scope>
</reference>
<gene>
    <name evidence="2" type="ORF">PECAL_3P26560</name>
</gene>
<evidence type="ECO:0000313" key="2">
    <source>
        <dbReference type="EMBL" id="CAH0372645.1"/>
    </source>
</evidence>
<feature type="chain" id="PRO_5035259392" description="Methyltransferase domain-containing protein" evidence="1">
    <location>
        <begin position="23"/>
        <end position="285"/>
    </location>
</feature>